<dbReference type="EMBL" id="PPTO01000032">
    <property type="protein sequence ID" value="RDB54417.1"/>
    <property type="molecule type" value="Genomic_DNA"/>
</dbReference>
<dbReference type="AlphaFoldDB" id="A0A369L6K2"/>
<accession>A0A369L6K2</accession>
<dbReference type="Pfam" id="PF03235">
    <property type="entry name" value="GmrSD_N"/>
    <property type="match status" value="1"/>
</dbReference>
<organism evidence="2 3">
    <name type="scientific">Slackia isoflavoniconvertens</name>
    <dbReference type="NCBI Taxonomy" id="572010"/>
    <lineage>
        <taxon>Bacteria</taxon>
        <taxon>Bacillati</taxon>
        <taxon>Actinomycetota</taxon>
        <taxon>Coriobacteriia</taxon>
        <taxon>Eggerthellales</taxon>
        <taxon>Eggerthellaceae</taxon>
        <taxon>Slackia</taxon>
    </lineage>
</organism>
<comment type="caution">
    <text evidence="2">The sequence shown here is derived from an EMBL/GenBank/DDBJ whole genome shotgun (WGS) entry which is preliminary data.</text>
</comment>
<proteinExistence type="predicted"/>
<dbReference type="InterPro" id="IPR004919">
    <property type="entry name" value="GmrSD_N"/>
</dbReference>
<protein>
    <recommendedName>
        <fullName evidence="1">GmrSD restriction endonucleases N-terminal domain-containing protein</fullName>
    </recommendedName>
</protein>
<evidence type="ECO:0000313" key="3">
    <source>
        <dbReference type="Proteomes" id="UP000253975"/>
    </source>
</evidence>
<sequence length="559" mass="62984">MAYPMGAVMCLENGGDFKLKRRCFAGVEIDAETVEPDKLVLDGQQRLTSLYLSLCCKKPVHTKNARGDERRLFYYADIRACLDGGVDRVDAIVSVPANRIVTQNIGRDILLDISTQEKEIEQMMFPLNIAFDASERQSWYKGIVRMYGFDSPEESLFNEFQHEVLDTIESYRLPVITLSKATPREAVCRVFENVNTGGVPPTVFELVTASFAMDGFRLRDDWEKRFRRIKEDQRVVTDILDKLDATTFLTAVTLYASFMAKQDGKGFVGCKKKDVLALDLDSYKLYADAVQEGFVLAAEFLIVNEHIFRARDLPYSTQLIPLACAFAHAKNSGLANKQTTKDVLHRWLWCGILGEMYGGANETRYANDMEDLAAAIGGSSSQVRTVNAAYFQTPRLLGLQTRNSAAYKGIMALIYRKNCRDFISGQPTNAFEVMAKRPDIHHIFPEAYCIKMGLDRTRWNSIVNKTPLLPSTNRTIGGKAPSEYFQRICRECPNASREELASRIESHLVEFDSFINNDFDTYFTARARALLDLIEDAMGKPVSDRASDEVVAKFGASLE</sequence>
<dbReference type="PANTHER" id="PTHR37292">
    <property type="entry name" value="VNG6097C"/>
    <property type="match status" value="1"/>
</dbReference>
<dbReference type="Proteomes" id="UP000253975">
    <property type="component" value="Unassembled WGS sequence"/>
</dbReference>
<evidence type="ECO:0000259" key="1">
    <source>
        <dbReference type="Pfam" id="PF03235"/>
    </source>
</evidence>
<feature type="domain" description="GmrSD restriction endonucleases N-terminal" evidence="1">
    <location>
        <begin position="2"/>
        <end position="211"/>
    </location>
</feature>
<evidence type="ECO:0000313" key="2">
    <source>
        <dbReference type="EMBL" id="RDB54417.1"/>
    </source>
</evidence>
<reference evidence="2 3" key="1">
    <citation type="journal article" date="2018" name="Elife">
        <title>Discovery and characterization of a prevalent human gut bacterial enzyme sufficient for the inactivation of a family of plant toxins.</title>
        <authorList>
            <person name="Koppel N."/>
            <person name="Bisanz J.E."/>
            <person name="Pandelia M.E."/>
            <person name="Turnbaugh P.J."/>
            <person name="Balskus E.P."/>
        </authorList>
    </citation>
    <scope>NUCLEOTIDE SEQUENCE [LARGE SCALE GENOMIC DNA]</scope>
    <source>
        <strain evidence="2 3">OB21 GAM31</strain>
    </source>
</reference>
<dbReference type="PANTHER" id="PTHR37292:SF2">
    <property type="entry name" value="DUF262 DOMAIN-CONTAINING PROTEIN"/>
    <property type="match status" value="1"/>
</dbReference>
<gene>
    <name evidence="2" type="ORF">C1881_10415</name>
</gene>
<name>A0A369L6K2_9ACTN</name>